<proteinExistence type="predicted"/>
<evidence type="ECO:0000313" key="1">
    <source>
        <dbReference type="EMBL" id="KKL82707.1"/>
    </source>
</evidence>
<sequence length="143" mass="16438">MTELEELRANKIKIANMLAAEMLHMKFNDFKDFKIDDEKGIPFIDATIEILEKQVANARLGQAKLIKFDKLEQERANLSDEDLKKLQDAQDRTNKITDSFLATLEPRTSLKGRLYAPNTVILRYKGKSVGDDFNKKYPYGVLL</sequence>
<organism evidence="1">
    <name type="scientific">marine sediment metagenome</name>
    <dbReference type="NCBI Taxonomy" id="412755"/>
    <lineage>
        <taxon>unclassified sequences</taxon>
        <taxon>metagenomes</taxon>
        <taxon>ecological metagenomes</taxon>
    </lineage>
</organism>
<reference evidence="1" key="1">
    <citation type="journal article" date="2015" name="Nature">
        <title>Complex archaea that bridge the gap between prokaryotes and eukaryotes.</title>
        <authorList>
            <person name="Spang A."/>
            <person name="Saw J.H."/>
            <person name="Jorgensen S.L."/>
            <person name="Zaremba-Niedzwiedzka K."/>
            <person name="Martijn J."/>
            <person name="Lind A.E."/>
            <person name="van Eijk R."/>
            <person name="Schleper C."/>
            <person name="Guy L."/>
            <person name="Ettema T.J."/>
        </authorList>
    </citation>
    <scope>NUCLEOTIDE SEQUENCE</scope>
</reference>
<comment type="caution">
    <text evidence="1">The sequence shown here is derived from an EMBL/GenBank/DDBJ whole genome shotgun (WGS) entry which is preliminary data.</text>
</comment>
<name>A0A0F9I5M8_9ZZZZ</name>
<dbReference type="EMBL" id="LAZR01022198">
    <property type="protein sequence ID" value="KKL82707.1"/>
    <property type="molecule type" value="Genomic_DNA"/>
</dbReference>
<gene>
    <name evidence="1" type="ORF">LCGC14_1982050</name>
</gene>
<protein>
    <submittedName>
        <fullName evidence="1">Uncharacterized protein</fullName>
    </submittedName>
</protein>
<dbReference type="AlphaFoldDB" id="A0A0F9I5M8"/>
<accession>A0A0F9I5M8</accession>